<dbReference type="HOGENOM" id="CLU_1235653_0_0_1"/>
<dbReference type="InterPro" id="IPR009057">
    <property type="entry name" value="Homeodomain-like_sf"/>
</dbReference>
<dbReference type="AlphaFoldDB" id="A0A075AY05"/>
<evidence type="ECO:0000259" key="1">
    <source>
        <dbReference type="SMART" id="SM00389"/>
    </source>
</evidence>
<sequence>MPRTFKRLSDYFQTFHQDKRRTETRNYNPFVPKERNRATPEQYNELLKEFKKDPRPTHDDCDKIAKRFQNRRSKFRSPQVCKDNEVNTETRNEIENFVDFNAAIDTCDSLENALQVENSIVPCNDNAKDNEPMRPRTYSCPNISHFNKPKKYEFHINSLRNRSQSLSLKKSERKREAVKTCIEELQLSISQANANPKKKRETDIQSPVIAQWIHPVMPSAGRQF</sequence>
<proteinExistence type="predicted"/>
<dbReference type="Proteomes" id="UP000030755">
    <property type="component" value="Unassembled WGS sequence"/>
</dbReference>
<dbReference type="SUPFAM" id="SSF46689">
    <property type="entry name" value="Homeodomain-like"/>
    <property type="match status" value="1"/>
</dbReference>
<dbReference type="EMBL" id="KE560855">
    <property type="protein sequence ID" value="EPZ35190.1"/>
    <property type="molecule type" value="Genomic_DNA"/>
</dbReference>
<accession>A0A075AY05</accession>
<name>A0A075AY05_ROZAC</name>
<feature type="domain" description="Homeobox" evidence="1">
    <location>
        <begin position="31"/>
        <end position="82"/>
    </location>
</feature>
<reference evidence="2 3" key="1">
    <citation type="journal article" date="2013" name="Curr. Biol.">
        <title>Shared signatures of parasitism and phylogenomics unite Cryptomycota and microsporidia.</title>
        <authorList>
            <person name="James T.Y."/>
            <person name="Pelin A."/>
            <person name="Bonen L."/>
            <person name="Ahrendt S."/>
            <person name="Sain D."/>
            <person name="Corradi N."/>
            <person name="Stajich J.E."/>
        </authorList>
    </citation>
    <scope>NUCLEOTIDE SEQUENCE [LARGE SCALE GENOMIC DNA]</scope>
    <source>
        <strain evidence="2 3">CSF55</strain>
    </source>
</reference>
<organism evidence="2 3">
    <name type="scientific">Rozella allomycis (strain CSF55)</name>
    <dbReference type="NCBI Taxonomy" id="988480"/>
    <lineage>
        <taxon>Eukaryota</taxon>
        <taxon>Fungi</taxon>
        <taxon>Fungi incertae sedis</taxon>
        <taxon>Cryptomycota</taxon>
        <taxon>Cryptomycota incertae sedis</taxon>
        <taxon>Rozella</taxon>
    </lineage>
</organism>
<gene>
    <name evidence="2" type="ORF">O9G_004201</name>
</gene>
<protein>
    <recommendedName>
        <fullName evidence="1">Homeobox domain-containing protein</fullName>
    </recommendedName>
</protein>
<dbReference type="SMART" id="SM00389">
    <property type="entry name" value="HOX"/>
    <property type="match status" value="1"/>
</dbReference>
<keyword evidence="3" id="KW-1185">Reference proteome</keyword>
<dbReference type="InterPro" id="IPR001356">
    <property type="entry name" value="HD"/>
</dbReference>
<dbReference type="GO" id="GO:0003677">
    <property type="term" value="F:DNA binding"/>
    <property type="evidence" value="ECO:0007669"/>
    <property type="project" value="InterPro"/>
</dbReference>
<evidence type="ECO:0000313" key="2">
    <source>
        <dbReference type="EMBL" id="EPZ35190.1"/>
    </source>
</evidence>
<evidence type="ECO:0000313" key="3">
    <source>
        <dbReference type="Proteomes" id="UP000030755"/>
    </source>
</evidence>
<dbReference type="CDD" id="cd00086">
    <property type="entry name" value="homeodomain"/>
    <property type="match status" value="1"/>
</dbReference>